<evidence type="ECO:0000256" key="1">
    <source>
        <dbReference type="SAM" id="Phobius"/>
    </source>
</evidence>
<feature type="transmembrane region" description="Helical" evidence="1">
    <location>
        <begin position="6"/>
        <end position="30"/>
    </location>
</feature>
<accession>A0A1F5VQY8</accession>
<gene>
    <name evidence="2" type="ORF">A2Y62_04685</name>
</gene>
<keyword evidence="1" id="KW-0472">Membrane</keyword>
<evidence type="ECO:0000313" key="3">
    <source>
        <dbReference type="Proteomes" id="UP000178943"/>
    </source>
</evidence>
<keyword evidence="1" id="KW-1133">Transmembrane helix</keyword>
<sequence length="134" mass="15447">MKGNLIYSALVVMAIVFIIAAVVADIVSILHNQRREKIRGEEVVRKVENTMDEAINFLYTIPYEDIHDTEGIHDELMNVNFPEQWKMVNENCGFIATLISFSGDEVVWEIWARCRFADTDKIEKAKVKYSLAHL</sequence>
<dbReference type="EMBL" id="MFGW01000104">
    <property type="protein sequence ID" value="OGF65779.1"/>
    <property type="molecule type" value="Genomic_DNA"/>
</dbReference>
<reference evidence="2 3" key="1">
    <citation type="journal article" date="2016" name="Nat. Commun.">
        <title>Thousands of microbial genomes shed light on interconnected biogeochemical processes in an aquifer system.</title>
        <authorList>
            <person name="Anantharaman K."/>
            <person name="Brown C.T."/>
            <person name="Hug L.A."/>
            <person name="Sharon I."/>
            <person name="Castelle C.J."/>
            <person name="Probst A.J."/>
            <person name="Thomas B.C."/>
            <person name="Singh A."/>
            <person name="Wilkins M.J."/>
            <person name="Karaoz U."/>
            <person name="Brodie E.L."/>
            <person name="Williams K.H."/>
            <person name="Hubbard S.S."/>
            <person name="Banfield J.F."/>
        </authorList>
    </citation>
    <scope>NUCLEOTIDE SEQUENCE [LARGE SCALE GENOMIC DNA]</scope>
</reference>
<organism evidence="2 3">
    <name type="scientific">Candidatus Fischerbacteria bacterium RBG_13_37_8</name>
    <dbReference type="NCBI Taxonomy" id="1817863"/>
    <lineage>
        <taxon>Bacteria</taxon>
        <taxon>Candidatus Fischeribacteriota</taxon>
    </lineage>
</organism>
<dbReference type="Proteomes" id="UP000178943">
    <property type="component" value="Unassembled WGS sequence"/>
</dbReference>
<proteinExistence type="predicted"/>
<evidence type="ECO:0000313" key="2">
    <source>
        <dbReference type="EMBL" id="OGF65779.1"/>
    </source>
</evidence>
<name>A0A1F5VQY8_9BACT</name>
<dbReference type="STRING" id="1817863.A2Y62_04685"/>
<keyword evidence="1" id="KW-0812">Transmembrane</keyword>
<dbReference type="AlphaFoldDB" id="A0A1F5VQY8"/>
<comment type="caution">
    <text evidence="2">The sequence shown here is derived from an EMBL/GenBank/DDBJ whole genome shotgun (WGS) entry which is preliminary data.</text>
</comment>
<protein>
    <submittedName>
        <fullName evidence="2">Uncharacterized protein</fullName>
    </submittedName>
</protein>